<dbReference type="InterPro" id="IPR033140">
    <property type="entry name" value="Lipase_GDXG_put_SER_AS"/>
</dbReference>
<dbReference type="SUPFAM" id="SSF53474">
    <property type="entry name" value="alpha/beta-Hydrolases"/>
    <property type="match status" value="1"/>
</dbReference>
<dbReference type="PANTHER" id="PTHR48081:SF8">
    <property type="entry name" value="ALPHA_BETA HYDROLASE FOLD-3 DOMAIN-CONTAINING PROTEIN-RELATED"/>
    <property type="match status" value="1"/>
</dbReference>
<dbReference type="InterPro" id="IPR050300">
    <property type="entry name" value="GDXG_lipolytic_enzyme"/>
</dbReference>
<dbReference type="PROSITE" id="PS01173">
    <property type="entry name" value="LIPASE_GDXG_HIS"/>
    <property type="match status" value="1"/>
</dbReference>
<gene>
    <name evidence="5" type="ORF">PTKU64_31800</name>
</gene>
<reference evidence="5 6" key="1">
    <citation type="journal article" date="2022" name="Front. Microbiol.">
        <title>Identification and characterization of a novel class of self-sufficient cytochrome P450 hydroxylase involved in cyclohexanecarboxylate degradation in Paraburkholderia terrae strain KU-64.</title>
        <authorList>
            <person name="Yamamoto T."/>
            <person name="Hasegawa Y."/>
            <person name="Iwaki H."/>
        </authorList>
    </citation>
    <scope>NUCLEOTIDE SEQUENCE [LARGE SCALE GENOMIC DNA]</scope>
    <source>
        <strain evidence="5 6">KU-64</strain>
    </source>
</reference>
<name>A0ABM7TML2_9BURK</name>
<dbReference type="EMBL" id="AP024956">
    <property type="protein sequence ID" value="BCZ79505.1"/>
    <property type="molecule type" value="Genomic_DNA"/>
</dbReference>
<keyword evidence="2 5" id="KW-0378">Hydrolase</keyword>
<protein>
    <submittedName>
        <fullName evidence="5">Hydrolase</fullName>
    </submittedName>
</protein>
<dbReference type="InterPro" id="IPR013094">
    <property type="entry name" value="AB_hydrolase_3"/>
</dbReference>
<dbReference type="InterPro" id="IPR002168">
    <property type="entry name" value="Lipase_GDXG_HIS_AS"/>
</dbReference>
<comment type="similarity">
    <text evidence="1">Belongs to the 'GDXG' lipolytic enzyme family.</text>
</comment>
<dbReference type="PANTHER" id="PTHR48081">
    <property type="entry name" value="AB HYDROLASE SUPERFAMILY PROTEIN C4A8.06C"/>
    <property type="match status" value="1"/>
</dbReference>
<evidence type="ECO:0000256" key="2">
    <source>
        <dbReference type="ARBA" id="ARBA00022801"/>
    </source>
</evidence>
<feature type="active site" evidence="3">
    <location>
        <position position="170"/>
    </location>
</feature>
<evidence type="ECO:0000313" key="6">
    <source>
        <dbReference type="Proteomes" id="UP001319874"/>
    </source>
</evidence>
<evidence type="ECO:0000313" key="5">
    <source>
        <dbReference type="EMBL" id="BCZ79505.1"/>
    </source>
</evidence>
<evidence type="ECO:0000259" key="4">
    <source>
        <dbReference type="Pfam" id="PF07859"/>
    </source>
</evidence>
<proteinExistence type="inferred from homology"/>
<dbReference type="RefSeq" id="WP_229514464.1">
    <property type="nucleotide sequence ID" value="NZ_AP024956.1"/>
</dbReference>
<organism evidence="5 6">
    <name type="scientific">Paraburkholderia terrae</name>
    <dbReference type="NCBI Taxonomy" id="311230"/>
    <lineage>
        <taxon>Bacteria</taxon>
        <taxon>Pseudomonadati</taxon>
        <taxon>Pseudomonadota</taxon>
        <taxon>Betaproteobacteria</taxon>
        <taxon>Burkholderiales</taxon>
        <taxon>Burkholderiaceae</taxon>
        <taxon>Paraburkholderia</taxon>
    </lineage>
</organism>
<dbReference type="Pfam" id="PF07859">
    <property type="entry name" value="Abhydrolase_3"/>
    <property type="match status" value="1"/>
</dbReference>
<keyword evidence="6" id="KW-1185">Reference proteome</keyword>
<dbReference type="GO" id="GO:0016787">
    <property type="term" value="F:hydrolase activity"/>
    <property type="evidence" value="ECO:0007669"/>
    <property type="project" value="UniProtKB-KW"/>
</dbReference>
<accession>A0ABM7TML2</accession>
<dbReference type="Gene3D" id="3.40.50.1820">
    <property type="entry name" value="alpha/beta hydrolase"/>
    <property type="match status" value="1"/>
</dbReference>
<dbReference type="Proteomes" id="UP001319874">
    <property type="component" value="Chromosome 2"/>
</dbReference>
<dbReference type="PROSITE" id="PS01174">
    <property type="entry name" value="LIPASE_GDXG_SER"/>
    <property type="match status" value="1"/>
</dbReference>
<evidence type="ECO:0000256" key="1">
    <source>
        <dbReference type="ARBA" id="ARBA00010515"/>
    </source>
</evidence>
<dbReference type="InterPro" id="IPR029058">
    <property type="entry name" value="AB_hydrolase_fold"/>
</dbReference>
<feature type="domain" description="Alpha/beta hydrolase fold-3" evidence="4">
    <location>
        <begin position="96"/>
        <end position="291"/>
    </location>
</feature>
<sequence>MSNHPAIEGLADRMAASWQARAVLMAMPLLVGQRARARCAAAPDVAQMRARSHRLSLPGAWLAALLNPRSRRVRDEGLHGLWTLPSTRPGPIANAILYLHGGGYYFGSSATHRAVTTALATHSGAPVFAPDYRLAPEHPFPAALEDALHAYRTLIARGIAANSIVVAGDSAGGGLALALLVALRDAGEALPAGAVLFSPWADLTTTWRAARGTGPTTRVAMQLAAQMYIGDASAWDPYVSPSRGELHDLPPIHLQISDTEAMYEDALALAARLNRVGVTVQVAQWHAMPHALPCFAPFLPEANQALRQAAMFVRRCYATRKREAAAAVVACEGDGT</sequence>
<evidence type="ECO:0000256" key="3">
    <source>
        <dbReference type="PROSITE-ProRule" id="PRU10038"/>
    </source>
</evidence>